<reference evidence="3" key="2">
    <citation type="submission" date="2020-09" db="EMBL/GenBank/DDBJ databases">
        <authorList>
            <person name="Sun Q."/>
            <person name="Ohkuma M."/>
        </authorList>
    </citation>
    <scope>NUCLEOTIDE SEQUENCE</scope>
    <source>
        <strain evidence="3">JCM 4386</strain>
    </source>
</reference>
<dbReference type="EMBL" id="BMTL01000007">
    <property type="protein sequence ID" value="GGR81546.1"/>
    <property type="molecule type" value="Genomic_DNA"/>
</dbReference>
<dbReference type="AlphaFoldDB" id="A0A918FTZ7"/>
<organism evidence="3 4">
    <name type="scientific">Streptomyces humidus</name>
    <dbReference type="NCBI Taxonomy" id="52259"/>
    <lineage>
        <taxon>Bacteria</taxon>
        <taxon>Bacillati</taxon>
        <taxon>Actinomycetota</taxon>
        <taxon>Actinomycetes</taxon>
        <taxon>Kitasatosporales</taxon>
        <taxon>Streptomycetaceae</taxon>
        <taxon>Streptomyces</taxon>
    </lineage>
</organism>
<dbReference type="RefSeq" id="WP_190148971.1">
    <property type="nucleotide sequence ID" value="NZ_BMTL01000007.1"/>
</dbReference>
<keyword evidence="2" id="KW-0812">Transmembrane</keyword>
<accession>A0A918FTZ7</accession>
<feature type="transmembrane region" description="Helical" evidence="2">
    <location>
        <begin position="6"/>
        <end position="27"/>
    </location>
</feature>
<evidence type="ECO:0000256" key="2">
    <source>
        <dbReference type="SAM" id="Phobius"/>
    </source>
</evidence>
<protein>
    <recommendedName>
        <fullName evidence="5">DUF2637 domain-containing protein</fullName>
    </recommendedName>
</protein>
<proteinExistence type="predicted"/>
<dbReference type="InterPro" id="IPR021235">
    <property type="entry name" value="DUF2637"/>
</dbReference>
<evidence type="ECO:0000256" key="1">
    <source>
        <dbReference type="SAM" id="MobiDB-lite"/>
    </source>
</evidence>
<feature type="transmembrane region" description="Helical" evidence="2">
    <location>
        <begin position="58"/>
        <end position="79"/>
    </location>
</feature>
<reference evidence="3" key="1">
    <citation type="journal article" date="2014" name="Int. J. Syst. Evol. Microbiol.">
        <title>Complete genome sequence of Corynebacterium casei LMG S-19264T (=DSM 44701T), isolated from a smear-ripened cheese.</title>
        <authorList>
            <consortium name="US DOE Joint Genome Institute (JGI-PGF)"/>
            <person name="Walter F."/>
            <person name="Albersmeier A."/>
            <person name="Kalinowski J."/>
            <person name="Ruckert C."/>
        </authorList>
    </citation>
    <scope>NUCLEOTIDE SEQUENCE</scope>
    <source>
        <strain evidence="3">JCM 4386</strain>
    </source>
</reference>
<dbReference type="Proteomes" id="UP000606194">
    <property type="component" value="Unassembled WGS sequence"/>
</dbReference>
<evidence type="ECO:0000313" key="3">
    <source>
        <dbReference type="EMBL" id="GGR81546.1"/>
    </source>
</evidence>
<feature type="transmembrane region" description="Helical" evidence="2">
    <location>
        <begin position="154"/>
        <end position="177"/>
    </location>
</feature>
<keyword evidence="2" id="KW-0472">Membrane</keyword>
<keyword evidence="4" id="KW-1185">Reference proteome</keyword>
<feature type="compositionally biased region" description="Acidic residues" evidence="1">
    <location>
        <begin position="419"/>
        <end position="451"/>
    </location>
</feature>
<comment type="caution">
    <text evidence="3">The sequence shown here is derived from an EMBL/GenBank/DDBJ whole genome shotgun (WGS) entry which is preliminary data.</text>
</comment>
<sequence>MTTVQWALPAGLAVAGIGAAATVAMVFGNRRRAAEQNATAEERTQLALQRRNAWQRRLAVIALGVGCLMMFVLAGIAAWLSFGAQREYAHAHNGGDWDAATGFALLLDAGALSLSLIRFFEALTLRSSAITRILLLGFVSASAAMNLLHAPEAGAGSAFLAMVPPLVYAVLLEMLLFKIEQVIMGRQKRRKADRDRNYSLLLWLPWPIGAPVKMWKAWRAELLATVDNVRVIGSQRPLPSAAAPATAEVTVERAETAAPPAVTTAPMNALTAGPVQPAAQKAEEPAPTAVAATAPPAAAAIEPGAVPHEPAPAAPATAAPAPAAVPEPRPAPEPAAAPTAAAAPEPEPEPEPVAEPAAAAMTEPEPEPEGMGSGPESGDLAAKRAPEGQPGEAEPGSREGAADPVEASKVGEPAKQAGEDELLPGDENADLDQDEPDPEHDTPPDEDAEEDARERVSIEIDLSVLPPNLSQRQRAERIYVAHQAAGVALTQADLGKWAGYKNPNSGGNEYRRLERTHGPILVREGATHVDLNWSRHQQQADSGHAVAA</sequence>
<name>A0A918FTZ7_9ACTN</name>
<feature type="compositionally biased region" description="Low complexity" evidence="1">
    <location>
        <begin position="354"/>
        <end position="363"/>
    </location>
</feature>
<gene>
    <name evidence="3" type="ORF">GCM10010269_20920</name>
</gene>
<dbReference type="Pfam" id="PF10935">
    <property type="entry name" value="DUF2637"/>
    <property type="match status" value="1"/>
</dbReference>
<evidence type="ECO:0008006" key="5">
    <source>
        <dbReference type="Google" id="ProtNLM"/>
    </source>
</evidence>
<evidence type="ECO:0000313" key="4">
    <source>
        <dbReference type="Proteomes" id="UP000606194"/>
    </source>
</evidence>
<feature type="transmembrane region" description="Helical" evidence="2">
    <location>
        <begin position="198"/>
        <end position="218"/>
    </location>
</feature>
<feature type="region of interest" description="Disordered" evidence="1">
    <location>
        <begin position="276"/>
        <end position="295"/>
    </location>
</feature>
<feature type="compositionally biased region" description="Pro residues" evidence="1">
    <location>
        <begin position="323"/>
        <end position="335"/>
    </location>
</feature>
<feature type="transmembrane region" description="Helical" evidence="2">
    <location>
        <begin position="99"/>
        <end position="117"/>
    </location>
</feature>
<feature type="region of interest" description="Disordered" evidence="1">
    <location>
        <begin position="302"/>
        <end position="459"/>
    </location>
</feature>
<feature type="transmembrane region" description="Helical" evidence="2">
    <location>
        <begin position="129"/>
        <end position="148"/>
    </location>
</feature>
<keyword evidence="2" id="KW-1133">Transmembrane helix</keyword>